<feature type="compositionally biased region" description="Pro residues" evidence="1">
    <location>
        <begin position="36"/>
        <end position="48"/>
    </location>
</feature>
<feature type="region of interest" description="Disordered" evidence="1">
    <location>
        <begin position="200"/>
        <end position="391"/>
    </location>
</feature>
<accession>A0ABR3SUR8</accession>
<keyword evidence="3" id="KW-1185">Reference proteome</keyword>
<evidence type="ECO:0000313" key="3">
    <source>
        <dbReference type="Proteomes" id="UP001521116"/>
    </source>
</evidence>
<protein>
    <submittedName>
        <fullName evidence="2">Uncharacterized protein</fullName>
    </submittedName>
</protein>
<reference evidence="2 3" key="1">
    <citation type="submission" date="2024-02" db="EMBL/GenBank/DDBJ databases">
        <title>De novo assembly and annotation of 12 fungi associated with fruit tree decline syndrome in Ontario, Canada.</title>
        <authorList>
            <person name="Sulman M."/>
            <person name="Ellouze W."/>
            <person name="Ilyukhin E."/>
        </authorList>
    </citation>
    <scope>NUCLEOTIDE SEQUENCE [LARGE SCALE GENOMIC DNA]</scope>
    <source>
        <strain evidence="2 3">M1-105</strain>
    </source>
</reference>
<proteinExistence type="predicted"/>
<sequence length="409" mass="45239">MTEGMAAQNEVPGLTSIVIQKAMSADPARPQSFVADPPPPLSVTPSSPPQQKQQHLELPKSPAMDKNNRLSLDSSLLRRNPFARANQLTISTDAAAAAADVEPGLKSAPPVPDSQQKRHSATFPMAARGFFSFGAPSPPPEEPQEEPPADCNMSEEEMQGLLEHVRKAENDRMRAESELARREKELARVKNELRRAEGEIEELKAQLQQQAQTQQQPPHYHHHQRQPSGGQKPVGGSQEDIHPAYRHDSLDPNSRPGAANGSPIAAESPYRHTGYASSTELTANSNASQQSLRPYSCSAAVPPPRSGFPPSPRLTTRASMISIVEAPRNEESDFTDHDHDHDHEGGEDDEGVSPKRRRMRRKHAASEKTKDGKPKEKKSSTRLRERFSRMSFFHDKKKDDLKLDFAAEQ</sequence>
<feature type="compositionally biased region" description="Basic residues" evidence="1">
    <location>
        <begin position="354"/>
        <end position="363"/>
    </location>
</feature>
<organism evidence="2 3">
    <name type="scientific">Neofusicoccum ribis</name>
    <dbReference type="NCBI Taxonomy" id="45134"/>
    <lineage>
        <taxon>Eukaryota</taxon>
        <taxon>Fungi</taxon>
        <taxon>Dikarya</taxon>
        <taxon>Ascomycota</taxon>
        <taxon>Pezizomycotina</taxon>
        <taxon>Dothideomycetes</taxon>
        <taxon>Dothideomycetes incertae sedis</taxon>
        <taxon>Botryosphaeriales</taxon>
        <taxon>Botryosphaeriaceae</taxon>
        <taxon>Neofusicoccum</taxon>
    </lineage>
</organism>
<comment type="caution">
    <text evidence="2">The sequence shown here is derived from an EMBL/GenBank/DDBJ whole genome shotgun (WGS) entry which is preliminary data.</text>
</comment>
<feature type="region of interest" description="Disordered" evidence="1">
    <location>
        <begin position="129"/>
        <end position="156"/>
    </location>
</feature>
<feature type="region of interest" description="Disordered" evidence="1">
    <location>
        <begin position="101"/>
        <end position="120"/>
    </location>
</feature>
<feature type="compositionally biased region" description="Low complexity" evidence="1">
    <location>
        <begin position="206"/>
        <end position="218"/>
    </location>
</feature>
<gene>
    <name evidence="2" type="ORF">SLS56_004986</name>
</gene>
<feature type="compositionally biased region" description="Acidic residues" evidence="1">
    <location>
        <begin position="142"/>
        <end position="156"/>
    </location>
</feature>
<feature type="compositionally biased region" description="Polar residues" evidence="1">
    <location>
        <begin position="275"/>
        <end position="293"/>
    </location>
</feature>
<feature type="compositionally biased region" description="Basic and acidic residues" evidence="1">
    <location>
        <begin position="364"/>
        <end position="391"/>
    </location>
</feature>
<name>A0ABR3SUR8_9PEZI</name>
<evidence type="ECO:0000313" key="2">
    <source>
        <dbReference type="EMBL" id="KAL1630314.1"/>
    </source>
</evidence>
<feature type="compositionally biased region" description="Basic and acidic residues" evidence="1">
    <location>
        <begin position="327"/>
        <end position="344"/>
    </location>
</feature>
<feature type="compositionally biased region" description="Pro residues" evidence="1">
    <location>
        <begin position="301"/>
        <end position="312"/>
    </location>
</feature>
<dbReference type="Proteomes" id="UP001521116">
    <property type="component" value="Unassembled WGS sequence"/>
</dbReference>
<feature type="region of interest" description="Disordered" evidence="1">
    <location>
        <begin position="22"/>
        <end position="72"/>
    </location>
</feature>
<evidence type="ECO:0000256" key="1">
    <source>
        <dbReference type="SAM" id="MobiDB-lite"/>
    </source>
</evidence>
<dbReference type="EMBL" id="JAJVDC020000048">
    <property type="protein sequence ID" value="KAL1630314.1"/>
    <property type="molecule type" value="Genomic_DNA"/>
</dbReference>
<feature type="compositionally biased region" description="Basic and acidic residues" evidence="1">
    <location>
        <begin position="239"/>
        <end position="250"/>
    </location>
</feature>